<evidence type="ECO:0000313" key="2">
    <source>
        <dbReference type="Proteomes" id="UP000600101"/>
    </source>
</evidence>
<dbReference type="Gene3D" id="3.40.630.10">
    <property type="entry name" value="Zn peptidases"/>
    <property type="match status" value="1"/>
</dbReference>
<comment type="caution">
    <text evidence="1">The sequence shown here is derived from an EMBL/GenBank/DDBJ whole genome shotgun (WGS) entry which is preliminary data.</text>
</comment>
<sequence length="82" mass="9256">MHGPTPQERRRPLLDCIAELSAEMTAWRQHPREDTILRSRPPIMGAGDFSFMLPQHPGCFAKIGQKDAGKGEVPLHPPLRFQ</sequence>
<organism evidence="1 2">
    <name type="scientific">Siccirubricoccus deserti</name>
    <dbReference type="NCBI Taxonomy" id="2013562"/>
    <lineage>
        <taxon>Bacteria</taxon>
        <taxon>Pseudomonadati</taxon>
        <taxon>Pseudomonadota</taxon>
        <taxon>Alphaproteobacteria</taxon>
        <taxon>Acetobacterales</taxon>
        <taxon>Roseomonadaceae</taxon>
        <taxon>Siccirubricoccus</taxon>
    </lineage>
</organism>
<name>A0A9X0QUJ0_9PROT</name>
<dbReference type="Proteomes" id="UP000600101">
    <property type="component" value="Unassembled WGS sequence"/>
</dbReference>
<dbReference type="AlphaFoldDB" id="A0A9X0QUJ0"/>
<proteinExistence type="predicted"/>
<dbReference type="RefSeq" id="WP_186768836.1">
    <property type="nucleotide sequence ID" value="NZ_JACOMF010000002.1"/>
</dbReference>
<evidence type="ECO:0000313" key="1">
    <source>
        <dbReference type="EMBL" id="MBC4014056.1"/>
    </source>
</evidence>
<protein>
    <submittedName>
        <fullName evidence="1">Uncharacterized protein</fullName>
    </submittedName>
</protein>
<accession>A0A9X0QUJ0</accession>
<gene>
    <name evidence="1" type="ORF">H7965_01870</name>
</gene>
<keyword evidence="2" id="KW-1185">Reference proteome</keyword>
<reference evidence="1" key="1">
    <citation type="submission" date="2020-08" db="EMBL/GenBank/DDBJ databases">
        <authorList>
            <person name="Hu Y."/>
            <person name="Nguyen S.V."/>
            <person name="Li F."/>
            <person name="Fanning S."/>
        </authorList>
    </citation>
    <scope>NUCLEOTIDE SEQUENCE</scope>
    <source>
        <strain evidence="1">SYSU D8009</strain>
    </source>
</reference>
<dbReference type="EMBL" id="JACOMF010000002">
    <property type="protein sequence ID" value="MBC4014056.1"/>
    <property type="molecule type" value="Genomic_DNA"/>
</dbReference>